<evidence type="ECO:0000256" key="6">
    <source>
        <dbReference type="ARBA" id="ARBA00023201"/>
    </source>
</evidence>
<keyword evidence="5" id="KW-0325">Glycoprotein</keyword>
<evidence type="ECO:0000256" key="2">
    <source>
        <dbReference type="ARBA" id="ARBA00022847"/>
    </source>
</evidence>
<keyword evidence="6" id="KW-0739">Sodium transport</keyword>
<dbReference type="GO" id="GO:0005886">
    <property type="term" value="C:plasma membrane"/>
    <property type="evidence" value="ECO:0007669"/>
    <property type="project" value="TreeGrafter"/>
</dbReference>
<keyword evidence="3" id="KW-0915">Sodium</keyword>
<evidence type="ECO:0000256" key="7">
    <source>
        <dbReference type="SAM" id="Phobius"/>
    </source>
</evidence>
<keyword evidence="2" id="KW-0769">Symport</keyword>
<dbReference type="AlphaFoldDB" id="A0A6J8BCY3"/>
<evidence type="ECO:0000313" key="8">
    <source>
        <dbReference type="EMBL" id="CAC5380754.1"/>
    </source>
</evidence>
<proteinExistence type="predicted"/>
<reference evidence="8 9" key="1">
    <citation type="submission" date="2020-06" db="EMBL/GenBank/DDBJ databases">
        <authorList>
            <person name="Li R."/>
            <person name="Bekaert M."/>
        </authorList>
    </citation>
    <scope>NUCLEOTIDE SEQUENCE [LARGE SCALE GENOMIC DNA]</scope>
    <source>
        <strain evidence="9">wild</strain>
    </source>
</reference>
<sequence length="153" mass="17539">MNTYGSLAGYIMGLFFRLAGGEKTLGIPTLIKFPWYNETEDSQLFPFKTFSMLITFIFIFLGSYCTNYIFEKGLLPAKCDILKCVVNLDDKKVKLMTVFSRNSLTTIDRVEYLAENKTIKADLNEDLSGKQNGFIPFDEENNSPDMHYHNTKL</sequence>
<organism evidence="8 9">
    <name type="scientific">Mytilus coruscus</name>
    <name type="common">Sea mussel</name>
    <dbReference type="NCBI Taxonomy" id="42192"/>
    <lineage>
        <taxon>Eukaryota</taxon>
        <taxon>Metazoa</taxon>
        <taxon>Spiralia</taxon>
        <taxon>Lophotrochozoa</taxon>
        <taxon>Mollusca</taxon>
        <taxon>Bivalvia</taxon>
        <taxon>Autobranchia</taxon>
        <taxon>Pteriomorphia</taxon>
        <taxon>Mytilida</taxon>
        <taxon>Mytiloidea</taxon>
        <taxon>Mytilidae</taxon>
        <taxon>Mytilinae</taxon>
        <taxon>Mytilus</taxon>
    </lineage>
</organism>
<feature type="transmembrane region" description="Helical" evidence="7">
    <location>
        <begin position="45"/>
        <end position="70"/>
    </location>
</feature>
<name>A0A6J8BCY3_MYTCO</name>
<dbReference type="InterPro" id="IPR052244">
    <property type="entry name" value="Choline_transporter"/>
</dbReference>
<keyword evidence="7" id="KW-1133">Transmembrane helix</keyword>
<keyword evidence="7" id="KW-0472">Membrane</keyword>
<dbReference type="Proteomes" id="UP000507470">
    <property type="component" value="Unassembled WGS sequence"/>
</dbReference>
<dbReference type="OrthoDB" id="546820at2759"/>
<keyword evidence="4" id="KW-0406">Ion transport</keyword>
<evidence type="ECO:0000256" key="3">
    <source>
        <dbReference type="ARBA" id="ARBA00023053"/>
    </source>
</evidence>
<dbReference type="PANTHER" id="PTHR45897">
    <property type="entry name" value="HIGH-AFFINITY CHOLINE TRANSPORTER 1"/>
    <property type="match status" value="1"/>
</dbReference>
<keyword evidence="1" id="KW-0813">Transport</keyword>
<evidence type="ECO:0000256" key="5">
    <source>
        <dbReference type="ARBA" id="ARBA00023180"/>
    </source>
</evidence>
<gene>
    <name evidence="8" type="ORF">MCOR_16699</name>
</gene>
<dbReference type="PANTHER" id="PTHR45897:SF4">
    <property type="entry name" value="HIGH-AFFINITY CHOLINE TRANSPORTER 1"/>
    <property type="match status" value="1"/>
</dbReference>
<protein>
    <submittedName>
        <fullName evidence="8">SLC5A7</fullName>
    </submittedName>
</protein>
<keyword evidence="7" id="KW-0812">Transmembrane</keyword>
<dbReference type="EMBL" id="CACVKT020002940">
    <property type="protein sequence ID" value="CAC5380754.1"/>
    <property type="molecule type" value="Genomic_DNA"/>
</dbReference>
<evidence type="ECO:0000256" key="1">
    <source>
        <dbReference type="ARBA" id="ARBA00022448"/>
    </source>
</evidence>
<evidence type="ECO:0000313" key="9">
    <source>
        <dbReference type="Proteomes" id="UP000507470"/>
    </source>
</evidence>
<keyword evidence="9" id="KW-1185">Reference proteome</keyword>
<accession>A0A6J8BCY3</accession>
<dbReference type="GO" id="GO:0008292">
    <property type="term" value="P:acetylcholine biosynthetic process"/>
    <property type="evidence" value="ECO:0007669"/>
    <property type="project" value="TreeGrafter"/>
</dbReference>
<dbReference type="GO" id="GO:0005307">
    <property type="term" value="F:choline:sodium symporter activity"/>
    <property type="evidence" value="ECO:0007669"/>
    <property type="project" value="TreeGrafter"/>
</dbReference>
<evidence type="ECO:0000256" key="4">
    <source>
        <dbReference type="ARBA" id="ARBA00023065"/>
    </source>
</evidence>